<organism evidence="1 2">
    <name type="scientific">Nemania bipapillata</name>
    <dbReference type="NCBI Taxonomy" id="110536"/>
    <lineage>
        <taxon>Eukaryota</taxon>
        <taxon>Fungi</taxon>
        <taxon>Dikarya</taxon>
        <taxon>Ascomycota</taxon>
        <taxon>Pezizomycotina</taxon>
        <taxon>Sordariomycetes</taxon>
        <taxon>Xylariomycetidae</taxon>
        <taxon>Xylariales</taxon>
        <taxon>Xylariaceae</taxon>
        <taxon>Nemania</taxon>
    </lineage>
</organism>
<accession>A0ACC2IF08</accession>
<proteinExistence type="predicted"/>
<evidence type="ECO:0000313" key="1">
    <source>
        <dbReference type="EMBL" id="KAJ8113763.1"/>
    </source>
</evidence>
<dbReference type="Proteomes" id="UP001153334">
    <property type="component" value="Unassembled WGS sequence"/>
</dbReference>
<keyword evidence="2" id="KW-1185">Reference proteome</keyword>
<comment type="caution">
    <text evidence="1">The sequence shown here is derived from an EMBL/GenBank/DDBJ whole genome shotgun (WGS) entry which is preliminary data.</text>
</comment>
<gene>
    <name evidence="1" type="ORF">ONZ43_g5080</name>
</gene>
<sequence length="201" mass="22797">MFSKALLTATLLGAASAHLPAMLRVFRPRKNIFSLGARAYVTKSPQPEVVRIQRVRFRRRMFRASTVLVSLGAAYLYYSILTRTLDILADEHGLTGEDSQEEEEEEDGDESPIFIPFPGFTKTVEPLPYRGTDPEWQAFIKLNSNTAVSNSIRKNLAEMARRLIVSHPVFAARHSKQAVVTKYWLDIFYPLKPPPTFVRQG</sequence>
<protein>
    <submittedName>
        <fullName evidence="1">Uncharacterized protein</fullName>
    </submittedName>
</protein>
<name>A0ACC2IF08_9PEZI</name>
<dbReference type="EMBL" id="JAPESX010001489">
    <property type="protein sequence ID" value="KAJ8113763.1"/>
    <property type="molecule type" value="Genomic_DNA"/>
</dbReference>
<evidence type="ECO:0000313" key="2">
    <source>
        <dbReference type="Proteomes" id="UP001153334"/>
    </source>
</evidence>
<reference evidence="1" key="1">
    <citation type="submission" date="2022-11" db="EMBL/GenBank/DDBJ databases">
        <title>Genome Sequence of Nemania bipapillata.</title>
        <authorList>
            <person name="Buettner E."/>
        </authorList>
    </citation>
    <scope>NUCLEOTIDE SEQUENCE</scope>
    <source>
        <strain evidence="1">CP14</strain>
    </source>
</reference>